<reference evidence="1 2" key="1">
    <citation type="journal article" date="2019" name="Nat. Med.">
        <title>A library of human gut bacterial isolates paired with longitudinal multiomics data enables mechanistic microbiome research.</title>
        <authorList>
            <person name="Poyet M."/>
            <person name="Groussin M."/>
            <person name="Gibbons S.M."/>
            <person name="Avila-Pacheco J."/>
            <person name="Jiang X."/>
            <person name="Kearney S.M."/>
            <person name="Perrotta A.R."/>
            <person name="Berdy B."/>
            <person name="Zhao S."/>
            <person name="Lieberman T.D."/>
            <person name="Swanson P.K."/>
            <person name="Smith M."/>
            <person name="Roesemann S."/>
            <person name="Alexander J.E."/>
            <person name="Rich S.A."/>
            <person name="Livny J."/>
            <person name="Vlamakis H."/>
            <person name="Clish C."/>
            <person name="Bullock K."/>
            <person name="Deik A."/>
            <person name="Scott J."/>
            <person name="Pierce K.A."/>
            <person name="Xavier R.J."/>
            <person name="Alm E.J."/>
        </authorList>
    </citation>
    <scope>NUCLEOTIDE SEQUENCE [LARGE SCALE GENOMIC DNA]</scope>
    <source>
        <strain evidence="1 2">BIOML-A188</strain>
    </source>
</reference>
<dbReference type="AlphaFoldDB" id="A0A139KW34"/>
<accession>A0A139KW34</accession>
<dbReference type="EMBL" id="WCSY01000026">
    <property type="protein sequence ID" value="KAB4307046.1"/>
    <property type="molecule type" value="Genomic_DNA"/>
</dbReference>
<dbReference type="InterPro" id="IPR044934">
    <property type="entry name" value="Streptopain_sf"/>
</dbReference>
<organism evidence="1 2">
    <name type="scientific">Bacteroides thetaiotaomicron</name>
    <dbReference type="NCBI Taxonomy" id="818"/>
    <lineage>
        <taxon>Bacteria</taxon>
        <taxon>Pseudomonadati</taxon>
        <taxon>Bacteroidota</taxon>
        <taxon>Bacteroidia</taxon>
        <taxon>Bacteroidales</taxon>
        <taxon>Bacteroidaceae</taxon>
        <taxon>Bacteroides</taxon>
    </lineage>
</organism>
<dbReference type="Proteomes" id="UP000440614">
    <property type="component" value="Unassembled WGS sequence"/>
</dbReference>
<proteinExistence type="predicted"/>
<dbReference type="Gene3D" id="3.90.70.50">
    <property type="entry name" value="Peptidase C10, streptopain"/>
    <property type="match status" value="1"/>
</dbReference>
<dbReference type="GO" id="GO:0008234">
    <property type="term" value="F:cysteine-type peptidase activity"/>
    <property type="evidence" value="ECO:0007669"/>
    <property type="project" value="InterPro"/>
</dbReference>
<dbReference type="Pfam" id="PF01640">
    <property type="entry name" value="Peptidase_C10"/>
    <property type="match status" value="1"/>
</dbReference>
<dbReference type="PROSITE" id="PS51257">
    <property type="entry name" value="PROKAR_LIPOPROTEIN"/>
    <property type="match status" value="1"/>
</dbReference>
<name>A0A139KW34_BACT4</name>
<dbReference type="GO" id="GO:0006508">
    <property type="term" value="P:proteolysis"/>
    <property type="evidence" value="ECO:0007669"/>
    <property type="project" value="InterPro"/>
</dbReference>
<evidence type="ECO:0000313" key="1">
    <source>
        <dbReference type="EMBL" id="KAB4307046.1"/>
    </source>
</evidence>
<dbReference type="SUPFAM" id="SSF54001">
    <property type="entry name" value="Cysteine proteinases"/>
    <property type="match status" value="1"/>
</dbReference>
<dbReference type="InterPro" id="IPR038765">
    <property type="entry name" value="Papain-like_cys_pep_sf"/>
</dbReference>
<sequence>MRKIFIQFYLLVVLIIIASCSNENIIDAERNAIKQVDPNALSENEVISIVESFQKSIKSKTDTRGEITENPIFAISEKYLISSRNSEITRSLPNDVKALVYEVEIRNRYEQGKAIVSGDRRFPKVLAYIPSYNDSIFATQIGANAMIQMSKNALLDEIANNSEAITRSRPITDLDGQVWMMIEPFCTTEWGQKEPYSWKFVNTWVEIPMDISRKICTWERRPVGLTNTAIAQIMASLEPELTCEGISMDWSYLKESKSISYDDPYEKWNMVASLFKYVYDSTSSSPVWGTAYTDVWPDSESKLVSCITAISTPLSNVYKYLNSGSGITNCGNIQKWSIETVKNSVIKICPVLVECNGSAFIVDGYAMTKNESSSSNAYFHCNFGKTGNSDGYYLVNNDGSISFETGGNTYWDTQLSVIPDIRKR</sequence>
<evidence type="ECO:0000313" key="2">
    <source>
        <dbReference type="Proteomes" id="UP000440614"/>
    </source>
</evidence>
<dbReference type="InterPro" id="IPR000200">
    <property type="entry name" value="Peptidase_C10"/>
</dbReference>
<gene>
    <name evidence="1" type="ORF">GAO51_22035</name>
</gene>
<dbReference type="RefSeq" id="WP_008759689.1">
    <property type="nucleotide sequence ID" value="NZ_CAXSTA010000019.1"/>
</dbReference>
<protein>
    <submittedName>
        <fullName evidence="1">Uncharacterized protein</fullName>
    </submittedName>
</protein>
<comment type="caution">
    <text evidence="1">The sequence shown here is derived from an EMBL/GenBank/DDBJ whole genome shotgun (WGS) entry which is preliminary data.</text>
</comment>